<dbReference type="InterPro" id="IPR017601">
    <property type="entry name" value="DGQHR-contain_dom"/>
</dbReference>
<proteinExistence type="predicted"/>
<organism evidence="1">
    <name type="scientific">Tuwongella immobilis</name>
    <dbReference type="NCBI Taxonomy" id="692036"/>
    <lineage>
        <taxon>Bacteria</taxon>
        <taxon>Pseudomonadati</taxon>
        <taxon>Planctomycetota</taxon>
        <taxon>Planctomycetia</taxon>
        <taxon>Gemmatales</taxon>
        <taxon>Gemmataceae</taxon>
        <taxon>Tuwongella</taxon>
    </lineage>
</organism>
<keyword evidence="2" id="KW-1185">Reference proteome</keyword>
<accession>A0A6C2YUB2</accession>
<protein>
    <recommendedName>
        <fullName evidence="3">DGQHR domain-containing protein</fullName>
    </recommendedName>
</protein>
<dbReference type="Proteomes" id="UP000464378">
    <property type="component" value="Chromosome"/>
</dbReference>
<evidence type="ECO:0000313" key="1">
    <source>
        <dbReference type="EMBL" id="VIP05328.1"/>
    </source>
</evidence>
<evidence type="ECO:0008006" key="3">
    <source>
        <dbReference type="Google" id="ProtNLM"/>
    </source>
</evidence>
<dbReference type="EMBL" id="LR593887">
    <property type="protein sequence ID" value="VTS08012.1"/>
    <property type="molecule type" value="Genomic_DNA"/>
</dbReference>
<evidence type="ECO:0000313" key="2">
    <source>
        <dbReference type="Proteomes" id="UP000464378"/>
    </source>
</evidence>
<dbReference type="AlphaFoldDB" id="A0A6C2YUB2"/>
<name>A0A6C2YUB2_9BACT</name>
<dbReference type="InParanoid" id="A0A6C2YUB2"/>
<dbReference type="EMBL" id="LR586016">
    <property type="protein sequence ID" value="VIP05328.1"/>
    <property type="molecule type" value="Genomic_DNA"/>
</dbReference>
<dbReference type="KEGG" id="tim:GMBLW1_38650"/>
<dbReference type="RefSeq" id="WP_162660415.1">
    <property type="nucleotide sequence ID" value="NZ_LR593887.1"/>
</dbReference>
<sequence length="379" mass="42649">MLNYSYPCVTARQRNGEQVTPFCIFFAPASEILEWSAVDRITDQGKGFQRIANPSRVRGVKRFFSQDPNNTIPTAITLTIKLPEGSLPQVGNQPSAQKLSFEVPDGVQEVNKPGLVIDGQHRLEGAKAFDPSTILSVVALINPTDLETAFQFLVINNKSARVPQDHIHKLALNYSQEGLERRLRSARLSLKKNFALVGQIDEEDGSPFKALIRWPTPDANERPVVPAAIDVALRYIQDQQLQPLIDDNDALLEFFYAIWTTIKSKWADVWANTAANLLTKVGVVCLTQYLTDSLAKAYEWGEVDLSDPTQIEKKTKSLLANQERAFWIHDWKEGSLDTVAGRHLVIDDLTRIARNRRGGLPWYEELATINRPETTQEDE</sequence>
<dbReference type="CDD" id="cd16413">
    <property type="entry name" value="DGQHR_domain"/>
    <property type="match status" value="1"/>
</dbReference>
<gene>
    <name evidence="1" type="ORF">GMBLW1_38650</name>
</gene>
<reference evidence="1" key="1">
    <citation type="submission" date="2019-04" db="EMBL/GenBank/DDBJ databases">
        <authorList>
            <consortium name="Science for Life Laboratories"/>
        </authorList>
    </citation>
    <scope>NUCLEOTIDE SEQUENCE</scope>
    <source>
        <strain evidence="1">MBLW1</strain>
    </source>
</reference>
<dbReference type="NCBIfam" id="TIGR03187">
    <property type="entry name" value="DGQHR"/>
    <property type="match status" value="1"/>
</dbReference>